<dbReference type="RefSeq" id="WP_039472389.1">
    <property type="nucleotide sequence ID" value="NZ_JSYN01000004.1"/>
</dbReference>
<accession>A0A0C1FVH1</accession>
<comment type="caution">
    <text evidence="1">The sequence shown here is derived from an EMBL/GenBank/DDBJ whole genome shotgun (WGS) entry which is preliminary data.</text>
</comment>
<dbReference type="Gene3D" id="3.90.1150.30">
    <property type="match status" value="1"/>
</dbReference>
<gene>
    <name evidence="1" type="ORF">OC25_04915</name>
</gene>
<organism evidence="1 2">
    <name type="scientific">Pedobacter kyungheensis</name>
    <dbReference type="NCBI Taxonomy" id="1069985"/>
    <lineage>
        <taxon>Bacteria</taxon>
        <taxon>Pseudomonadati</taxon>
        <taxon>Bacteroidota</taxon>
        <taxon>Sphingobacteriia</taxon>
        <taxon>Sphingobacteriales</taxon>
        <taxon>Sphingobacteriaceae</taxon>
        <taxon>Pedobacter</taxon>
    </lineage>
</organism>
<dbReference type="InterPro" id="IPR038056">
    <property type="entry name" value="YjbR-like_sf"/>
</dbReference>
<dbReference type="InterPro" id="IPR058532">
    <property type="entry name" value="YjbR/MT2646/Rv2570-like"/>
</dbReference>
<evidence type="ECO:0000313" key="1">
    <source>
        <dbReference type="EMBL" id="KIA95893.1"/>
    </source>
</evidence>
<keyword evidence="2" id="KW-1185">Reference proteome</keyword>
<dbReference type="Pfam" id="PF04237">
    <property type="entry name" value="YjbR"/>
    <property type="match status" value="1"/>
</dbReference>
<dbReference type="EMBL" id="JSYN01000004">
    <property type="protein sequence ID" value="KIA95893.1"/>
    <property type="molecule type" value="Genomic_DNA"/>
</dbReference>
<dbReference type="AlphaFoldDB" id="A0A0C1FVH1"/>
<dbReference type="SUPFAM" id="SSF142906">
    <property type="entry name" value="YjbR-like"/>
    <property type="match status" value="1"/>
</dbReference>
<dbReference type="OrthoDB" id="277063at2"/>
<name>A0A0C1FVH1_9SPHI</name>
<proteinExistence type="predicted"/>
<evidence type="ECO:0008006" key="3">
    <source>
        <dbReference type="Google" id="ProtNLM"/>
    </source>
</evidence>
<sequence length="112" mass="12663">MDVSTFRAHCLSFDQAVEMPHFEKTSFRVNKKIFATLDLQHSKATFKLSAIDQSVFCDFKPDKIKPANGAWGKQGWTIFEITDLADEMLIDALTLSYRNVAPPKSTAKYGKD</sequence>
<reference evidence="1 2" key="1">
    <citation type="submission" date="2014-10" db="EMBL/GenBank/DDBJ databases">
        <title>Pedobacter Kyungheensis.</title>
        <authorList>
            <person name="Anderson B.M."/>
            <person name="Newman J.D."/>
        </authorList>
    </citation>
    <scope>NUCLEOTIDE SEQUENCE [LARGE SCALE GENOMIC DNA]</scope>
    <source>
        <strain evidence="1 2">KACC 16221</strain>
    </source>
</reference>
<evidence type="ECO:0000313" key="2">
    <source>
        <dbReference type="Proteomes" id="UP000031246"/>
    </source>
</evidence>
<protein>
    <recommendedName>
        <fullName evidence="3">MmcQ-like protein</fullName>
    </recommendedName>
</protein>
<dbReference type="Proteomes" id="UP000031246">
    <property type="component" value="Unassembled WGS sequence"/>
</dbReference>